<evidence type="ECO:0000256" key="1">
    <source>
        <dbReference type="SAM" id="MobiDB-lite"/>
    </source>
</evidence>
<dbReference type="Pfam" id="PF13699">
    <property type="entry name" value="eCIS_core"/>
    <property type="match status" value="1"/>
</dbReference>
<feature type="compositionally biased region" description="Polar residues" evidence="1">
    <location>
        <begin position="34"/>
        <end position="44"/>
    </location>
</feature>
<dbReference type="InterPro" id="IPR025295">
    <property type="entry name" value="eCIS_core_dom"/>
</dbReference>
<feature type="domain" description="eCIS core" evidence="2">
    <location>
        <begin position="112"/>
        <end position="188"/>
    </location>
</feature>
<dbReference type="EMBL" id="QBML01000003">
    <property type="protein sequence ID" value="PZO44281.1"/>
    <property type="molecule type" value="Genomic_DNA"/>
</dbReference>
<evidence type="ECO:0000259" key="2">
    <source>
        <dbReference type="Pfam" id="PF13699"/>
    </source>
</evidence>
<protein>
    <recommendedName>
        <fullName evidence="2">eCIS core domain-containing protein</fullName>
    </recommendedName>
</protein>
<accession>A0A2W4YA28</accession>
<evidence type="ECO:0000313" key="4">
    <source>
        <dbReference type="Proteomes" id="UP000249467"/>
    </source>
</evidence>
<sequence>MALMPIQAKLNIGEPNDKYEKEADVTAAKVVQQINSSPQGSVQKQESLESEDEELQMKPAISKIQKQESIEDEDEELQAKSLVQRREFLNGGEASTDLESSIQSARGSGQSLDPSLQEQMGQAMGADFSGVKVHTDAQADQLNKSIQAKAFTTGQDLFFRQGAYEPSSRGGQELIAHELTHVVQQNSGAVQRSPLQDIVQRDDTLPLPTVGGYGVDSIEGGGNFLEFLDDAANAIKIATDSNSGTIEKGISGSKALGSLTGTVVAGLKANEIETMTSCLEAMSEGMKIFDAGKEVWEAVRKVDFWNDTKMQTFENVSLVIGKLGDFIIGSIKIANAFVNAMEWTTGRLSSFVKWLPISELIMKCTKFIVSVKKWIFAFMSYKQLKVLQENTPDLAKQKQVGYLVDEQWSRLKNGAVPFASTGVDFASETAKYFPSLGINVAIVASLGTVSKAVPLGHKVLTSGYDFARQGWRNLIKNYASSGVAEYLAAIDKADLNSFRDGLATFVLNERNQPHGMLILESLGLGANVQTMTDPEAKVAIEDAVKDIK</sequence>
<feature type="compositionally biased region" description="Polar residues" evidence="1">
    <location>
        <begin position="97"/>
        <end position="115"/>
    </location>
</feature>
<organism evidence="3 4">
    <name type="scientific">Pseudanabaena frigida</name>
    <dbReference type="NCBI Taxonomy" id="945775"/>
    <lineage>
        <taxon>Bacteria</taxon>
        <taxon>Bacillati</taxon>
        <taxon>Cyanobacteriota</taxon>
        <taxon>Cyanophyceae</taxon>
        <taxon>Pseudanabaenales</taxon>
        <taxon>Pseudanabaenaceae</taxon>
        <taxon>Pseudanabaena</taxon>
    </lineage>
</organism>
<feature type="region of interest" description="Disordered" evidence="1">
    <location>
        <begin position="34"/>
        <end position="77"/>
    </location>
</feature>
<gene>
    <name evidence="3" type="ORF">DCF19_02775</name>
</gene>
<comment type="caution">
    <text evidence="3">The sequence shown here is derived from an EMBL/GenBank/DDBJ whole genome shotgun (WGS) entry which is preliminary data.</text>
</comment>
<dbReference type="Proteomes" id="UP000249467">
    <property type="component" value="Unassembled WGS sequence"/>
</dbReference>
<reference evidence="3 4" key="2">
    <citation type="submission" date="2018-06" db="EMBL/GenBank/DDBJ databases">
        <title>Metagenomic assembly of (sub)arctic Cyanobacteria and their associated microbiome from non-axenic cultures.</title>
        <authorList>
            <person name="Baurain D."/>
        </authorList>
    </citation>
    <scope>NUCLEOTIDE SEQUENCE [LARGE SCALE GENOMIC DNA]</scope>
    <source>
        <strain evidence="3">ULC066bin1</strain>
    </source>
</reference>
<evidence type="ECO:0000313" key="3">
    <source>
        <dbReference type="EMBL" id="PZO44281.1"/>
    </source>
</evidence>
<reference evidence="3 4" key="1">
    <citation type="submission" date="2018-04" db="EMBL/GenBank/DDBJ databases">
        <authorList>
            <person name="Go L.Y."/>
            <person name="Mitchell J.A."/>
        </authorList>
    </citation>
    <scope>NUCLEOTIDE SEQUENCE [LARGE SCALE GENOMIC DNA]</scope>
    <source>
        <strain evidence="3">ULC066bin1</strain>
    </source>
</reference>
<name>A0A2W4YA28_9CYAN</name>
<proteinExistence type="predicted"/>
<dbReference type="AlphaFoldDB" id="A0A2W4YA28"/>
<feature type="region of interest" description="Disordered" evidence="1">
    <location>
        <begin position="92"/>
        <end position="115"/>
    </location>
</feature>